<dbReference type="SUPFAM" id="SSF58022">
    <property type="entry name" value="XRCC4, C-terminal oligomerization domain"/>
    <property type="match status" value="1"/>
</dbReference>
<evidence type="ECO:0000313" key="3">
    <source>
        <dbReference type="Proteomes" id="UP000308133"/>
    </source>
</evidence>
<dbReference type="EMBL" id="PTQR01000004">
    <property type="protein sequence ID" value="TKX27416.1"/>
    <property type="molecule type" value="Genomic_DNA"/>
</dbReference>
<feature type="compositionally biased region" description="Basic residues" evidence="1">
    <location>
        <begin position="224"/>
        <end position="239"/>
    </location>
</feature>
<feature type="region of interest" description="Disordered" evidence="1">
    <location>
        <begin position="220"/>
        <end position="350"/>
    </location>
</feature>
<reference evidence="2 3" key="1">
    <citation type="submission" date="2018-02" db="EMBL/GenBank/DDBJ databases">
        <title>Draft genome sequences of Elsinoe sp., causing black scab on jojoba.</title>
        <authorList>
            <person name="Stodart B."/>
            <person name="Jeffress S."/>
            <person name="Ash G."/>
            <person name="Arun Chinnappa K."/>
        </authorList>
    </citation>
    <scope>NUCLEOTIDE SEQUENCE [LARGE SCALE GENOMIC DNA]</scope>
    <source>
        <strain evidence="2 3">Hillstone_2</strain>
    </source>
</reference>
<organism evidence="2 3">
    <name type="scientific">Elsinoe australis</name>
    <dbReference type="NCBI Taxonomy" id="40998"/>
    <lineage>
        <taxon>Eukaryota</taxon>
        <taxon>Fungi</taxon>
        <taxon>Dikarya</taxon>
        <taxon>Ascomycota</taxon>
        <taxon>Pezizomycotina</taxon>
        <taxon>Dothideomycetes</taxon>
        <taxon>Dothideomycetidae</taxon>
        <taxon>Myriangiales</taxon>
        <taxon>Elsinoaceae</taxon>
        <taxon>Elsinoe</taxon>
    </lineage>
</organism>
<evidence type="ECO:0000256" key="1">
    <source>
        <dbReference type="SAM" id="MobiDB-lite"/>
    </source>
</evidence>
<feature type="compositionally biased region" description="Basic and acidic residues" evidence="1">
    <location>
        <begin position="296"/>
        <end position="319"/>
    </location>
</feature>
<feature type="compositionally biased region" description="Acidic residues" evidence="1">
    <location>
        <begin position="341"/>
        <end position="350"/>
    </location>
</feature>
<dbReference type="PANTHER" id="PTHR42067">
    <property type="entry name" value="YALI0C15378P"/>
    <property type="match status" value="1"/>
</dbReference>
<comment type="caution">
    <text evidence="2">The sequence shown here is derived from an EMBL/GenBank/DDBJ whole genome shotgun (WGS) entry which is preliminary data.</text>
</comment>
<sequence>MPVSTILRLRRTDADTEEFVVARVEQTSSSRLDLQLTATDGVSPFTAKVRHNAVDKLQNKSSKTSLEQWHTILYALLLQQPEYLNDETAKDVEAVATVNGEVDITLAIRKNIGGITQRLGDIVLKRDDDVEVDAILWAAEAALKVTKIQGLSTTLQAKVDQQARLITSLQRSLEELVKEGKGQQEKLLHRFATLLNSKKLKIRDHQRLLSRAGLVLDDDNAHQMAKKRPQKSSAQKRKAASAEAEATEEEETADAHGNTIMSDVTEGEETPGPSDEEDLDEVMHEQDVTKLNASNGDREATPSNEQEKKLSIPPKRDLPHGMSRGTGKAVQKSAAPSNANDGDDETDDEL</sequence>
<protein>
    <recommendedName>
        <fullName evidence="4">DNA double-strand break repair and VJ recombination XRCC4</fullName>
    </recommendedName>
</protein>
<feature type="compositionally biased region" description="Acidic residues" evidence="1">
    <location>
        <begin position="265"/>
        <end position="280"/>
    </location>
</feature>
<proteinExistence type="predicted"/>
<name>A0A4U7BEA9_9PEZI</name>
<dbReference type="PANTHER" id="PTHR42067:SF1">
    <property type="entry name" value="MITOTIC APPARATUS PROTEIN P62"/>
    <property type="match status" value="1"/>
</dbReference>
<evidence type="ECO:0008006" key="4">
    <source>
        <dbReference type="Google" id="ProtNLM"/>
    </source>
</evidence>
<dbReference type="Proteomes" id="UP000308133">
    <property type="component" value="Unassembled WGS sequence"/>
</dbReference>
<evidence type="ECO:0000313" key="2">
    <source>
        <dbReference type="EMBL" id="TKX27416.1"/>
    </source>
</evidence>
<dbReference type="AlphaFoldDB" id="A0A4U7BEA9"/>
<gene>
    <name evidence="2" type="ORF">C1H76_0253</name>
</gene>
<accession>A0A4U7BEA9</accession>